<name>A0A7J7FB76_DICBM</name>
<dbReference type="Proteomes" id="UP000551758">
    <property type="component" value="Unassembled WGS sequence"/>
</dbReference>
<reference evidence="1 2" key="1">
    <citation type="journal article" date="2020" name="Mol. Biol. Evol.">
        <title>Interspecific Gene Flow and the Evolution of Specialization in Black and White Rhinoceros.</title>
        <authorList>
            <person name="Moodley Y."/>
            <person name="Westbury M.V."/>
            <person name="Russo I.M."/>
            <person name="Gopalakrishnan S."/>
            <person name="Rakotoarivelo A."/>
            <person name="Olsen R.A."/>
            <person name="Prost S."/>
            <person name="Tunstall T."/>
            <person name="Ryder O.A."/>
            <person name="Dalen L."/>
            <person name="Bruford M.W."/>
        </authorList>
    </citation>
    <scope>NUCLEOTIDE SEQUENCE [LARGE SCALE GENOMIC DNA]</scope>
    <source>
        <strain evidence="1">SBR-YM</strain>
        <tissue evidence="1">Skin</tissue>
    </source>
</reference>
<evidence type="ECO:0000313" key="2">
    <source>
        <dbReference type="Proteomes" id="UP000551758"/>
    </source>
</evidence>
<comment type="caution">
    <text evidence="1">The sequence shown here is derived from an EMBL/GenBank/DDBJ whole genome shotgun (WGS) entry which is preliminary data.</text>
</comment>
<dbReference type="AlphaFoldDB" id="A0A7J7FB76"/>
<feature type="non-terminal residue" evidence="1">
    <location>
        <position position="60"/>
    </location>
</feature>
<gene>
    <name evidence="1" type="ORF">HPG69_008648</name>
</gene>
<proteinExistence type="predicted"/>
<protein>
    <submittedName>
        <fullName evidence="1">Uncharacterized protein</fullName>
    </submittedName>
</protein>
<organism evidence="1 2">
    <name type="scientific">Diceros bicornis minor</name>
    <name type="common">South-central black rhinoceros</name>
    <dbReference type="NCBI Taxonomy" id="77932"/>
    <lineage>
        <taxon>Eukaryota</taxon>
        <taxon>Metazoa</taxon>
        <taxon>Chordata</taxon>
        <taxon>Craniata</taxon>
        <taxon>Vertebrata</taxon>
        <taxon>Euteleostomi</taxon>
        <taxon>Mammalia</taxon>
        <taxon>Eutheria</taxon>
        <taxon>Laurasiatheria</taxon>
        <taxon>Perissodactyla</taxon>
        <taxon>Rhinocerotidae</taxon>
        <taxon>Diceros</taxon>
    </lineage>
</organism>
<dbReference type="EMBL" id="JACDTQ010000823">
    <property type="protein sequence ID" value="KAF5924974.1"/>
    <property type="molecule type" value="Genomic_DNA"/>
</dbReference>
<sequence length="60" mass="7210">MFPLTKTTLSHLLVRSFQQTMAKHSHWKWHLISMTNMSNTNWNRMEAVPCWQSHPKGMER</sequence>
<evidence type="ECO:0000313" key="1">
    <source>
        <dbReference type="EMBL" id="KAF5924974.1"/>
    </source>
</evidence>
<keyword evidence="2" id="KW-1185">Reference proteome</keyword>
<accession>A0A7J7FB76</accession>